<evidence type="ECO:0000256" key="6">
    <source>
        <dbReference type="ARBA" id="ARBA00022491"/>
    </source>
</evidence>
<evidence type="ECO:0000256" key="9">
    <source>
        <dbReference type="ARBA" id="ARBA00023159"/>
    </source>
</evidence>
<dbReference type="Proteomes" id="UP000193431">
    <property type="component" value="Chromosome"/>
</dbReference>
<accession>A0A1W6MKJ1</accession>
<dbReference type="GO" id="GO:0003677">
    <property type="term" value="F:DNA binding"/>
    <property type="evidence" value="ECO:0007669"/>
    <property type="project" value="UniProtKB-KW"/>
</dbReference>
<dbReference type="InterPro" id="IPR001367">
    <property type="entry name" value="Fe_dep_repressor"/>
</dbReference>
<evidence type="ECO:0000256" key="7">
    <source>
        <dbReference type="ARBA" id="ARBA00023015"/>
    </source>
</evidence>
<dbReference type="PANTHER" id="PTHR33238:SF11">
    <property type="entry name" value="TRANSCRIPTIONAL REGULATOR MNTR"/>
    <property type="match status" value="1"/>
</dbReference>
<dbReference type="Pfam" id="PF01325">
    <property type="entry name" value="Fe_dep_repress"/>
    <property type="match status" value="1"/>
</dbReference>
<evidence type="ECO:0000256" key="5">
    <source>
        <dbReference type="ARBA" id="ARBA00022490"/>
    </source>
</evidence>
<dbReference type="Pfam" id="PF02742">
    <property type="entry name" value="Fe_dep_repr_C"/>
    <property type="match status" value="1"/>
</dbReference>
<dbReference type="GO" id="GO:0005737">
    <property type="term" value="C:cytoplasm"/>
    <property type="evidence" value="ECO:0007669"/>
    <property type="project" value="UniProtKB-SubCell"/>
</dbReference>
<dbReference type="InterPro" id="IPR036388">
    <property type="entry name" value="WH-like_DNA-bd_sf"/>
</dbReference>
<dbReference type="PROSITE" id="PS50944">
    <property type="entry name" value="HTH_DTXR"/>
    <property type="match status" value="1"/>
</dbReference>
<dbReference type="PANTHER" id="PTHR33238">
    <property type="entry name" value="IRON (METAL) DEPENDENT REPRESSOR, DTXR FAMILY"/>
    <property type="match status" value="1"/>
</dbReference>
<sequence length="217" mass="24994">MHSISEENYIKAIYHAQQASDLVSTTEIASRMNTRASSVTDMLKKLADKNLVEYVPYKGAKLTKNGRSCAMQIIRKHRLWEVFLVEKLDFTWDEVHEIAEQLEHIQSRKLIDELDRHLGYPKKDPHGDPIPDSEGNLKEVNQILLSKLPSGTTGMVTGVIDTSTEFLRYLDKYNLHLGSVVEILEIEEYDQSLKVKFDNKQMTLTQQTAEKLYIQKK</sequence>
<evidence type="ECO:0000256" key="13">
    <source>
        <dbReference type="ARBA" id="ARBA00032593"/>
    </source>
</evidence>
<name>A0A1W6MKJ1_9FLAO</name>
<feature type="domain" description="HTH dtxR-type" evidence="14">
    <location>
        <begin position="1"/>
        <end position="63"/>
    </location>
</feature>
<dbReference type="Gene3D" id="1.10.10.10">
    <property type="entry name" value="Winged helix-like DNA-binding domain superfamily/Winged helix DNA-binding domain"/>
    <property type="match status" value="1"/>
</dbReference>
<evidence type="ECO:0000256" key="11">
    <source>
        <dbReference type="ARBA" id="ARBA00023211"/>
    </source>
</evidence>
<dbReference type="EMBL" id="CP019344">
    <property type="protein sequence ID" value="ARN78128.1"/>
    <property type="molecule type" value="Genomic_DNA"/>
</dbReference>
<keyword evidence="10" id="KW-0804">Transcription</keyword>
<dbReference type="InterPro" id="IPR007167">
    <property type="entry name" value="Fe-transptr_FeoA-like"/>
</dbReference>
<keyword evidence="11" id="KW-0464">Manganese</keyword>
<dbReference type="InterPro" id="IPR050536">
    <property type="entry name" value="DtxR_MntR_Metal-Reg"/>
</dbReference>
<dbReference type="Gene3D" id="2.30.30.90">
    <property type="match status" value="1"/>
</dbReference>
<keyword evidence="16" id="KW-1185">Reference proteome</keyword>
<dbReference type="InterPro" id="IPR036390">
    <property type="entry name" value="WH_DNA-bd_sf"/>
</dbReference>
<keyword evidence="5" id="KW-0963">Cytoplasm</keyword>
<dbReference type="GO" id="GO:0046914">
    <property type="term" value="F:transition metal ion binding"/>
    <property type="evidence" value="ECO:0007669"/>
    <property type="project" value="InterPro"/>
</dbReference>
<proteinExistence type="inferred from homology"/>
<dbReference type="RefSeq" id="WP_085766925.1">
    <property type="nucleotide sequence ID" value="NZ_CP019344.1"/>
</dbReference>
<dbReference type="InterPro" id="IPR022687">
    <property type="entry name" value="HTH_DTXR"/>
</dbReference>
<dbReference type="InterPro" id="IPR036421">
    <property type="entry name" value="Fe_dep_repressor_sf"/>
</dbReference>
<evidence type="ECO:0000313" key="16">
    <source>
        <dbReference type="Proteomes" id="UP000193431"/>
    </source>
</evidence>
<evidence type="ECO:0000259" key="14">
    <source>
        <dbReference type="PROSITE" id="PS50944"/>
    </source>
</evidence>
<keyword evidence="7" id="KW-0805">Transcription regulation</keyword>
<evidence type="ECO:0000256" key="2">
    <source>
        <dbReference type="ARBA" id="ARBA00007871"/>
    </source>
</evidence>
<dbReference type="InterPro" id="IPR038157">
    <property type="entry name" value="FeoA_core_dom"/>
</dbReference>
<dbReference type="InterPro" id="IPR022689">
    <property type="entry name" value="Iron_dep_repressor"/>
</dbReference>
<dbReference type="Pfam" id="PF04023">
    <property type="entry name" value="FeoA"/>
    <property type="match status" value="1"/>
</dbReference>
<protein>
    <recommendedName>
        <fullName evidence="4">Transcriptional regulator MntR</fullName>
    </recommendedName>
    <alternativeName>
        <fullName evidence="13">Manganese transport regulator</fullName>
    </alternativeName>
</protein>
<comment type="similarity">
    <text evidence="2">Belongs to the DtxR/MntR family.</text>
</comment>
<keyword evidence="8" id="KW-0238">DNA-binding</keyword>
<evidence type="ECO:0000256" key="8">
    <source>
        <dbReference type="ARBA" id="ARBA00023125"/>
    </source>
</evidence>
<comment type="function">
    <text evidence="12">In the presence of manganese, represses expression of mntH and mntS. Up-regulates expression of mntP.</text>
</comment>
<gene>
    <name evidence="15" type="ORF">BST97_09015</name>
</gene>
<evidence type="ECO:0000256" key="4">
    <source>
        <dbReference type="ARBA" id="ARBA00022386"/>
    </source>
</evidence>
<keyword evidence="9" id="KW-0010">Activator</keyword>
<comment type="subunit">
    <text evidence="3">Homodimer.</text>
</comment>
<comment type="subcellular location">
    <subcellularLocation>
        <location evidence="1">Cytoplasm</location>
    </subcellularLocation>
</comment>
<keyword evidence="6" id="KW-0678">Repressor</keyword>
<evidence type="ECO:0000256" key="10">
    <source>
        <dbReference type="ARBA" id="ARBA00023163"/>
    </source>
</evidence>
<dbReference type="STRING" id="331648.BST97_09015"/>
<dbReference type="SMART" id="SM00529">
    <property type="entry name" value="HTH_DTXR"/>
    <property type="match status" value="1"/>
</dbReference>
<dbReference type="GO" id="GO:0003700">
    <property type="term" value="F:DNA-binding transcription factor activity"/>
    <property type="evidence" value="ECO:0007669"/>
    <property type="project" value="InterPro"/>
</dbReference>
<evidence type="ECO:0000256" key="12">
    <source>
        <dbReference type="ARBA" id="ARBA00025185"/>
    </source>
</evidence>
<dbReference type="Gene3D" id="1.10.60.10">
    <property type="entry name" value="Iron dependent repressor, metal binding and dimerisation domain"/>
    <property type="match status" value="1"/>
</dbReference>
<evidence type="ECO:0000256" key="1">
    <source>
        <dbReference type="ARBA" id="ARBA00004496"/>
    </source>
</evidence>
<organism evidence="15 16">
    <name type="scientific">Nonlabens spongiae</name>
    <dbReference type="NCBI Taxonomy" id="331648"/>
    <lineage>
        <taxon>Bacteria</taxon>
        <taxon>Pseudomonadati</taxon>
        <taxon>Bacteroidota</taxon>
        <taxon>Flavobacteriia</taxon>
        <taxon>Flavobacteriales</taxon>
        <taxon>Flavobacteriaceae</taxon>
        <taxon>Nonlabens</taxon>
    </lineage>
</organism>
<dbReference type="OrthoDB" id="9791355at2"/>
<dbReference type="SUPFAM" id="SSF46785">
    <property type="entry name" value="Winged helix' DNA-binding domain"/>
    <property type="match status" value="1"/>
</dbReference>
<evidence type="ECO:0000313" key="15">
    <source>
        <dbReference type="EMBL" id="ARN78128.1"/>
    </source>
</evidence>
<dbReference type="SMART" id="SM00899">
    <property type="entry name" value="FeoA"/>
    <property type="match status" value="1"/>
</dbReference>
<dbReference type="AlphaFoldDB" id="A0A1W6MKJ1"/>
<dbReference type="GO" id="GO:0046983">
    <property type="term" value="F:protein dimerization activity"/>
    <property type="evidence" value="ECO:0007669"/>
    <property type="project" value="InterPro"/>
</dbReference>
<dbReference type="SUPFAM" id="SSF47979">
    <property type="entry name" value="Iron-dependent repressor protein, dimerization domain"/>
    <property type="match status" value="1"/>
</dbReference>
<evidence type="ECO:0000256" key="3">
    <source>
        <dbReference type="ARBA" id="ARBA00011738"/>
    </source>
</evidence>
<reference evidence="15 16" key="1">
    <citation type="submission" date="2016-11" db="EMBL/GenBank/DDBJ databases">
        <title>Trade-off between light-utilization and light-protection in marine flavobacteria.</title>
        <authorList>
            <person name="Kumagai Y."/>
        </authorList>
    </citation>
    <scope>NUCLEOTIDE SEQUENCE [LARGE SCALE GENOMIC DNA]</scope>
    <source>
        <strain evidence="15 16">JCM 13191</strain>
    </source>
</reference>